<evidence type="ECO:0000256" key="1">
    <source>
        <dbReference type="SAM" id="MobiDB-lite"/>
    </source>
</evidence>
<feature type="region of interest" description="Disordered" evidence="1">
    <location>
        <begin position="344"/>
        <end position="372"/>
    </location>
</feature>
<proteinExistence type="predicted"/>
<reference evidence="2 3" key="1">
    <citation type="journal article" date="2018" name="Nat. Ecol. Evol.">
        <title>Pezizomycetes genomes reveal the molecular basis of ectomycorrhizal truffle lifestyle.</title>
        <authorList>
            <person name="Murat C."/>
            <person name="Payen T."/>
            <person name="Noel B."/>
            <person name="Kuo A."/>
            <person name="Morin E."/>
            <person name="Chen J."/>
            <person name="Kohler A."/>
            <person name="Krizsan K."/>
            <person name="Balestrini R."/>
            <person name="Da Silva C."/>
            <person name="Montanini B."/>
            <person name="Hainaut M."/>
            <person name="Levati E."/>
            <person name="Barry K.W."/>
            <person name="Belfiori B."/>
            <person name="Cichocki N."/>
            <person name="Clum A."/>
            <person name="Dockter R.B."/>
            <person name="Fauchery L."/>
            <person name="Guy J."/>
            <person name="Iotti M."/>
            <person name="Le Tacon F."/>
            <person name="Lindquist E.A."/>
            <person name="Lipzen A."/>
            <person name="Malagnac F."/>
            <person name="Mello A."/>
            <person name="Molinier V."/>
            <person name="Miyauchi S."/>
            <person name="Poulain J."/>
            <person name="Riccioni C."/>
            <person name="Rubini A."/>
            <person name="Sitrit Y."/>
            <person name="Splivallo R."/>
            <person name="Traeger S."/>
            <person name="Wang M."/>
            <person name="Zifcakova L."/>
            <person name="Wipf D."/>
            <person name="Zambonelli A."/>
            <person name="Paolocci F."/>
            <person name="Nowrousian M."/>
            <person name="Ottonello S."/>
            <person name="Baldrian P."/>
            <person name="Spatafora J.W."/>
            <person name="Henrissat B."/>
            <person name="Nagy L.G."/>
            <person name="Aury J.M."/>
            <person name="Wincker P."/>
            <person name="Grigoriev I.V."/>
            <person name="Bonfante P."/>
            <person name="Martin F.M."/>
        </authorList>
    </citation>
    <scope>NUCLEOTIDE SEQUENCE [LARGE SCALE GENOMIC DNA]</scope>
    <source>
        <strain evidence="2 3">RN42</strain>
    </source>
</reference>
<feature type="region of interest" description="Disordered" evidence="1">
    <location>
        <begin position="1"/>
        <end position="130"/>
    </location>
</feature>
<evidence type="ECO:0000313" key="3">
    <source>
        <dbReference type="Proteomes" id="UP000275078"/>
    </source>
</evidence>
<name>A0A3N4I2S6_ASCIM</name>
<feature type="compositionally biased region" description="Polar residues" evidence="1">
    <location>
        <begin position="85"/>
        <end position="100"/>
    </location>
</feature>
<gene>
    <name evidence="2" type="ORF">BJ508DRAFT_307501</name>
</gene>
<keyword evidence="3" id="KW-1185">Reference proteome</keyword>
<accession>A0A3N4I2S6</accession>
<feature type="region of interest" description="Disordered" evidence="1">
    <location>
        <begin position="159"/>
        <end position="220"/>
    </location>
</feature>
<feature type="compositionally biased region" description="Low complexity" evidence="1">
    <location>
        <begin position="159"/>
        <end position="173"/>
    </location>
</feature>
<dbReference type="AlphaFoldDB" id="A0A3N4I2S6"/>
<evidence type="ECO:0000313" key="2">
    <source>
        <dbReference type="EMBL" id="RPA80299.1"/>
    </source>
</evidence>
<protein>
    <submittedName>
        <fullName evidence="2">Uncharacterized protein</fullName>
    </submittedName>
</protein>
<organism evidence="2 3">
    <name type="scientific">Ascobolus immersus RN42</name>
    <dbReference type="NCBI Taxonomy" id="1160509"/>
    <lineage>
        <taxon>Eukaryota</taxon>
        <taxon>Fungi</taxon>
        <taxon>Dikarya</taxon>
        <taxon>Ascomycota</taxon>
        <taxon>Pezizomycotina</taxon>
        <taxon>Pezizomycetes</taxon>
        <taxon>Pezizales</taxon>
        <taxon>Ascobolaceae</taxon>
        <taxon>Ascobolus</taxon>
    </lineage>
</organism>
<feature type="compositionally biased region" description="Low complexity" evidence="1">
    <location>
        <begin position="195"/>
        <end position="213"/>
    </location>
</feature>
<feature type="compositionally biased region" description="Basic and acidic residues" evidence="1">
    <location>
        <begin position="350"/>
        <end position="364"/>
    </location>
</feature>
<sequence length="372" mass="40718">MARSTMLLRFRPTDAPNSIPVSVKRQIGKPNPVPLANIPLPPATMESNSSSSSSSPDAKADHQQPSRTASLVIRPSPSACRVTKKSSSIPKRVKSQTPATTLPRFARPTDASLSKKRRTRGNACLTTPKPKEGILKRHRSFLHSASKKHVSFNEVIDAQSAPATPHTTPQTRPRVPPQTTPRGAFKQATIRIVESSPPSTTNNSSSSSTHSTTATVDDLSSSRRPLSFIEPIVELVRSIFVVINQTRENAESSPVVRRMDEVVYLSRWLGGMKKEVGRFVEGCVREGVYGCEKRLAMRLFAVEKLVGMVVGEMVSVGRSVAGEKELSDEARRILFPPEDALESLEPGLVGKRERAEDESEERRGSGGKRNRV</sequence>
<dbReference type="EMBL" id="ML119689">
    <property type="protein sequence ID" value="RPA80299.1"/>
    <property type="molecule type" value="Genomic_DNA"/>
</dbReference>
<dbReference type="Proteomes" id="UP000275078">
    <property type="component" value="Unassembled WGS sequence"/>
</dbReference>